<comment type="similarity">
    <text evidence="2 9">Belongs to the GSP F family.</text>
</comment>
<dbReference type="InterPro" id="IPR003004">
    <property type="entry name" value="GspF/PilC"/>
</dbReference>
<evidence type="ECO:0000256" key="9">
    <source>
        <dbReference type="RuleBase" id="RU003923"/>
    </source>
</evidence>
<dbReference type="AlphaFoldDB" id="A0A2N3G7G7"/>
<organism evidence="12 13">
    <name type="scientific">Candidatus Anoxymicrobium japonicum</name>
    <dbReference type="NCBI Taxonomy" id="2013648"/>
    <lineage>
        <taxon>Bacteria</taxon>
        <taxon>Bacillati</taxon>
        <taxon>Actinomycetota</taxon>
        <taxon>Candidatus Geothermincolia</taxon>
        <taxon>Candidatus Geothermincolales</taxon>
        <taxon>Candidatus Anoxymicrobiaceae</taxon>
        <taxon>Candidatus Anoxymicrobium</taxon>
    </lineage>
</organism>
<evidence type="ECO:0000256" key="1">
    <source>
        <dbReference type="ARBA" id="ARBA00004429"/>
    </source>
</evidence>
<dbReference type="InterPro" id="IPR018076">
    <property type="entry name" value="T2SS_GspF_dom"/>
</dbReference>
<dbReference type="EMBL" id="PHEX01000009">
    <property type="protein sequence ID" value="PKQ28660.1"/>
    <property type="molecule type" value="Genomic_DNA"/>
</dbReference>
<reference evidence="12 13" key="1">
    <citation type="journal article" date="2017" name="ISME J.">
        <title>Potential for microbial H2 and metal transformations associated with novel bacteria and archaea in deep terrestrial subsurface sediments.</title>
        <authorList>
            <person name="Hernsdorf A.W."/>
            <person name="Amano Y."/>
            <person name="Miyakawa K."/>
            <person name="Ise K."/>
            <person name="Suzuki Y."/>
            <person name="Anantharaman K."/>
            <person name="Probst A."/>
            <person name="Burstein D."/>
            <person name="Thomas B.C."/>
            <person name="Banfield J.F."/>
        </authorList>
    </citation>
    <scope>NUCLEOTIDE SEQUENCE [LARGE SCALE GENOMIC DNA]</scope>
    <source>
        <strain evidence="12">HGW-Actinobacteria-3</strain>
    </source>
</reference>
<keyword evidence="4" id="KW-1003">Cell membrane</keyword>
<feature type="transmembrane region" description="Helical" evidence="10">
    <location>
        <begin position="278"/>
        <end position="296"/>
    </location>
</feature>
<dbReference type="Gene3D" id="1.20.81.30">
    <property type="entry name" value="Type II secretion system (T2SS), domain F"/>
    <property type="match status" value="2"/>
</dbReference>
<feature type="domain" description="Type II secretion system protein GspF" evidence="11">
    <location>
        <begin position="274"/>
        <end position="396"/>
    </location>
</feature>
<dbReference type="FunFam" id="1.20.81.30:FF:000001">
    <property type="entry name" value="Type II secretion system protein F"/>
    <property type="match status" value="2"/>
</dbReference>
<evidence type="ECO:0000256" key="5">
    <source>
        <dbReference type="ARBA" id="ARBA00022519"/>
    </source>
</evidence>
<evidence type="ECO:0000256" key="3">
    <source>
        <dbReference type="ARBA" id="ARBA00022448"/>
    </source>
</evidence>
<evidence type="ECO:0000256" key="6">
    <source>
        <dbReference type="ARBA" id="ARBA00022692"/>
    </source>
</evidence>
<dbReference type="PANTHER" id="PTHR30012">
    <property type="entry name" value="GENERAL SECRETION PATHWAY PROTEIN"/>
    <property type="match status" value="1"/>
</dbReference>
<keyword evidence="7 10" id="KW-1133">Transmembrane helix</keyword>
<evidence type="ECO:0000256" key="4">
    <source>
        <dbReference type="ARBA" id="ARBA00022475"/>
    </source>
</evidence>
<dbReference type="GO" id="GO:0015628">
    <property type="term" value="P:protein secretion by the type II secretion system"/>
    <property type="evidence" value="ECO:0007669"/>
    <property type="project" value="TreeGrafter"/>
</dbReference>
<evidence type="ECO:0000256" key="10">
    <source>
        <dbReference type="SAM" id="Phobius"/>
    </source>
</evidence>
<name>A0A2N3G7G7_9ACTN</name>
<keyword evidence="3 9" id="KW-0813">Transport</keyword>
<dbReference type="PROSITE" id="PS00874">
    <property type="entry name" value="T2SP_F"/>
    <property type="match status" value="1"/>
</dbReference>
<keyword evidence="6 9" id="KW-0812">Transmembrane</keyword>
<dbReference type="PANTHER" id="PTHR30012:SF7">
    <property type="entry name" value="PROTEIN TRANSPORT PROTEIN HOFC HOMOLOG"/>
    <property type="match status" value="1"/>
</dbReference>
<feature type="transmembrane region" description="Helical" evidence="10">
    <location>
        <begin position="174"/>
        <end position="196"/>
    </location>
</feature>
<dbReference type="InterPro" id="IPR042094">
    <property type="entry name" value="T2SS_GspF_sf"/>
</dbReference>
<keyword evidence="8 10" id="KW-0472">Membrane</keyword>
<dbReference type="Proteomes" id="UP000233654">
    <property type="component" value="Unassembled WGS sequence"/>
</dbReference>
<evidence type="ECO:0000256" key="2">
    <source>
        <dbReference type="ARBA" id="ARBA00005745"/>
    </source>
</evidence>
<dbReference type="GO" id="GO:0005886">
    <property type="term" value="C:plasma membrane"/>
    <property type="evidence" value="ECO:0007669"/>
    <property type="project" value="UniProtKB-SubCell"/>
</dbReference>
<comment type="subcellular location">
    <subcellularLocation>
        <location evidence="1">Cell inner membrane</location>
        <topology evidence="1">Multi-pass membrane protein</topology>
    </subcellularLocation>
    <subcellularLocation>
        <location evidence="9">Cell membrane</location>
        <topology evidence="9">Multi-pass membrane protein</topology>
    </subcellularLocation>
</comment>
<dbReference type="PRINTS" id="PR00812">
    <property type="entry name" value="BCTERIALGSPF"/>
</dbReference>
<sequence>MATEFTYTVRDRTGREISGSLEAENSEVLSGKLRQMGYVIVSIEEVKVSMGKKEIYIFGAKAKQEDVNIFTRQFATMINAGLPLIKCLSILARQTESSVLADIITDCQKEVEGGRSLSEALSKHPQAFSNLYVAMVRAGEMGGMLDDVLLRIAEQLEREFEIHRKVKSAMTYPIAIMALSSLLLGIMIIFVVPKFAAMFETLGGSLPAMTQMLVNFSHFVAGPGGLVIVAVIVGLVIAFRRIKMTKKGRYAIDSFKLKMPYVGTLFHKTAMSKFSRSLGALISSGVPILGALEITGETTGNMAVTRALDHVRESVKEGETIARPLDESGVFPPMVTQMIAIGEETGALDVMLLKISQFYDSEVNAGVDSLTATLEPLLMMFLGGSVGFIVIALYLPIFKVITMIK</sequence>
<evidence type="ECO:0000256" key="7">
    <source>
        <dbReference type="ARBA" id="ARBA00022989"/>
    </source>
</evidence>
<evidence type="ECO:0000313" key="12">
    <source>
        <dbReference type="EMBL" id="PKQ28660.1"/>
    </source>
</evidence>
<proteinExistence type="inferred from homology"/>
<feature type="domain" description="Type II secretion system protein GspF" evidence="11">
    <location>
        <begin position="70"/>
        <end position="193"/>
    </location>
</feature>
<evidence type="ECO:0000313" key="13">
    <source>
        <dbReference type="Proteomes" id="UP000233654"/>
    </source>
</evidence>
<comment type="caution">
    <text evidence="12">The sequence shown here is derived from an EMBL/GenBank/DDBJ whole genome shotgun (WGS) entry which is preliminary data.</text>
</comment>
<evidence type="ECO:0000256" key="8">
    <source>
        <dbReference type="ARBA" id="ARBA00023136"/>
    </source>
</evidence>
<dbReference type="Pfam" id="PF00482">
    <property type="entry name" value="T2SSF"/>
    <property type="match status" value="2"/>
</dbReference>
<keyword evidence="5" id="KW-0997">Cell inner membrane</keyword>
<gene>
    <name evidence="12" type="ORF">CVT63_01740</name>
</gene>
<evidence type="ECO:0000259" key="11">
    <source>
        <dbReference type="Pfam" id="PF00482"/>
    </source>
</evidence>
<feature type="transmembrane region" description="Helical" evidence="10">
    <location>
        <begin position="377"/>
        <end position="397"/>
    </location>
</feature>
<dbReference type="InterPro" id="IPR001992">
    <property type="entry name" value="T2SS_GspF/T4SS_PilC_CS"/>
</dbReference>
<protein>
    <recommendedName>
        <fullName evidence="11">Type II secretion system protein GspF domain-containing protein</fullName>
    </recommendedName>
</protein>
<feature type="transmembrane region" description="Helical" evidence="10">
    <location>
        <begin position="216"/>
        <end position="239"/>
    </location>
</feature>
<accession>A0A2N3G7G7</accession>